<evidence type="ECO:0000313" key="3">
    <source>
        <dbReference type="Proteomes" id="UP000054047"/>
    </source>
</evidence>
<name>A0A0C2DRH7_9BILA</name>
<accession>A0A0C2DRH7</accession>
<dbReference type="OrthoDB" id="10055660at2759"/>
<evidence type="ECO:0000313" key="2">
    <source>
        <dbReference type="EMBL" id="KIH65342.1"/>
    </source>
</evidence>
<gene>
    <name evidence="2" type="ORF">ANCDUO_04338</name>
</gene>
<dbReference type="Proteomes" id="UP000054047">
    <property type="component" value="Unassembled WGS sequence"/>
</dbReference>
<dbReference type="Pfam" id="PF14214">
    <property type="entry name" value="Helitron_like_N"/>
    <property type="match status" value="1"/>
</dbReference>
<reference evidence="2 3" key="1">
    <citation type="submission" date="2013-12" db="EMBL/GenBank/DDBJ databases">
        <title>Draft genome of the parsitic nematode Ancylostoma duodenale.</title>
        <authorList>
            <person name="Mitreva M."/>
        </authorList>
    </citation>
    <scope>NUCLEOTIDE SEQUENCE [LARGE SCALE GENOMIC DNA]</scope>
    <source>
        <strain evidence="2 3">Zhejiang</strain>
    </source>
</reference>
<proteinExistence type="predicted"/>
<dbReference type="InterPro" id="IPR025476">
    <property type="entry name" value="Helitron_helicase-like"/>
</dbReference>
<evidence type="ECO:0000259" key="1">
    <source>
        <dbReference type="Pfam" id="PF14214"/>
    </source>
</evidence>
<feature type="domain" description="Helitron helicase-like" evidence="1">
    <location>
        <begin position="2"/>
        <end position="93"/>
    </location>
</feature>
<organism evidence="2 3">
    <name type="scientific">Ancylostoma duodenale</name>
    <dbReference type="NCBI Taxonomy" id="51022"/>
    <lineage>
        <taxon>Eukaryota</taxon>
        <taxon>Metazoa</taxon>
        <taxon>Ecdysozoa</taxon>
        <taxon>Nematoda</taxon>
        <taxon>Chromadorea</taxon>
        <taxon>Rhabditida</taxon>
        <taxon>Rhabditina</taxon>
        <taxon>Rhabditomorpha</taxon>
        <taxon>Strongyloidea</taxon>
        <taxon>Ancylostomatidae</taxon>
        <taxon>Ancylostomatinae</taxon>
        <taxon>Ancylostoma</taxon>
    </lineage>
</organism>
<dbReference type="EMBL" id="KN727599">
    <property type="protein sequence ID" value="KIH65342.1"/>
    <property type="molecule type" value="Genomic_DNA"/>
</dbReference>
<sequence>MQDYQDAMSIVSKYGKPDLFVTFTCNPKWRETKENLKPGQAASGRPDLIAREFRLKQEEMFEDLFRRHVLGEMAAWIAVYEWQRRGLLRVHILSTDRQTEDGGRGGQAQVYEIATKNVVHRKYGMAYPNAPCMRDGACSKQLPMDLREMTELTPDRYPKYRRREKEAMLGAAYGHTALMVRTK</sequence>
<dbReference type="AlphaFoldDB" id="A0A0C2DRH7"/>
<keyword evidence="3" id="KW-1185">Reference proteome</keyword>
<protein>
    <recommendedName>
        <fullName evidence="1">Helitron helicase-like domain-containing protein</fullName>
    </recommendedName>
</protein>